<comment type="subcellular location">
    <subcellularLocation>
        <location evidence="3">Mitochondrion matrix</location>
    </subcellularLocation>
</comment>
<evidence type="ECO:0000256" key="16">
    <source>
        <dbReference type="SAM" id="MobiDB-lite"/>
    </source>
</evidence>
<evidence type="ECO:0000256" key="9">
    <source>
        <dbReference type="ARBA" id="ARBA00023002"/>
    </source>
</evidence>
<dbReference type="GO" id="GO:0046872">
    <property type="term" value="F:metal ion binding"/>
    <property type="evidence" value="ECO:0007669"/>
    <property type="project" value="UniProtKB-KW"/>
</dbReference>
<dbReference type="Pfam" id="PF02779">
    <property type="entry name" value="Transket_pyr"/>
    <property type="match status" value="1"/>
</dbReference>
<evidence type="ECO:0000256" key="6">
    <source>
        <dbReference type="ARBA" id="ARBA00022723"/>
    </source>
</evidence>
<feature type="domain" description="Transketolase-like pyrimidine-binding" evidence="17">
    <location>
        <begin position="596"/>
        <end position="805"/>
    </location>
</feature>
<keyword evidence="6" id="KW-0479">Metal-binding</keyword>
<dbReference type="EMBL" id="QPFP01000022">
    <property type="protein sequence ID" value="TEB30540.1"/>
    <property type="molecule type" value="Genomic_DNA"/>
</dbReference>
<organism evidence="18 19">
    <name type="scientific">Coprinellus micaceus</name>
    <name type="common">Glistening ink-cap mushroom</name>
    <name type="synonym">Coprinus micaceus</name>
    <dbReference type="NCBI Taxonomy" id="71717"/>
    <lineage>
        <taxon>Eukaryota</taxon>
        <taxon>Fungi</taxon>
        <taxon>Dikarya</taxon>
        <taxon>Basidiomycota</taxon>
        <taxon>Agaricomycotina</taxon>
        <taxon>Agaricomycetes</taxon>
        <taxon>Agaricomycetidae</taxon>
        <taxon>Agaricales</taxon>
        <taxon>Agaricineae</taxon>
        <taxon>Psathyrellaceae</taxon>
        <taxon>Coprinellus</taxon>
    </lineage>
</organism>
<evidence type="ECO:0000256" key="4">
    <source>
        <dbReference type="ARBA" id="ARBA00006936"/>
    </source>
</evidence>
<dbReference type="Gene3D" id="1.10.287.1150">
    <property type="entry name" value="TPP helical domain"/>
    <property type="match status" value="1"/>
</dbReference>
<comment type="caution">
    <text evidence="18">The sequence shown here is derived from an EMBL/GenBank/DDBJ whole genome shotgun (WGS) entry which is preliminary data.</text>
</comment>
<keyword evidence="7" id="KW-0460">Magnesium</keyword>
<evidence type="ECO:0000256" key="8">
    <source>
        <dbReference type="ARBA" id="ARBA00022946"/>
    </source>
</evidence>
<evidence type="ECO:0000256" key="2">
    <source>
        <dbReference type="ARBA" id="ARBA00001964"/>
    </source>
</evidence>
<dbReference type="AlphaFoldDB" id="A0A4Y7T8V8"/>
<protein>
    <recommendedName>
        <fullName evidence="13">2-oxoglutarate dehydrogenase, mitochondrial</fullName>
        <ecNumber evidence="5">1.2.4.2</ecNumber>
    </recommendedName>
    <alternativeName>
        <fullName evidence="14">2-oxoglutarate dehydrogenase complex component E1</fullName>
    </alternativeName>
</protein>
<evidence type="ECO:0000256" key="7">
    <source>
        <dbReference type="ARBA" id="ARBA00022842"/>
    </source>
</evidence>
<evidence type="ECO:0000256" key="12">
    <source>
        <dbReference type="ARBA" id="ARBA00037426"/>
    </source>
</evidence>
<dbReference type="STRING" id="71717.A0A4Y7T8V8"/>
<evidence type="ECO:0000313" key="19">
    <source>
        <dbReference type="Proteomes" id="UP000298030"/>
    </source>
</evidence>
<dbReference type="EC" id="1.2.4.2" evidence="5"/>
<dbReference type="GO" id="GO:0004591">
    <property type="term" value="F:oxoglutarate dehydrogenase (succinyl-transferring) activity"/>
    <property type="evidence" value="ECO:0007669"/>
    <property type="project" value="UniProtKB-EC"/>
</dbReference>
<dbReference type="PIRSF" id="PIRSF000157">
    <property type="entry name" value="Oxoglu_dh_E1"/>
    <property type="match status" value="1"/>
</dbReference>
<evidence type="ECO:0000256" key="14">
    <source>
        <dbReference type="ARBA" id="ARBA00042984"/>
    </source>
</evidence>
<name>A0A4Y7T8V8_COPMI</name>
<dbReference type="Gene3D" id="3.40.50.11610">
    <property type="entry name" value="Multifunctional 2-oxoglutarate metabolism enzyme, C-terminal domain"/>
    <property type="match status" value="1"/>
</dbReference>
<dbReference type="GO" id="GO:0006099">
    <property type="term" value="P:tricarboxylic acid cycle"/>
    <property type="evidence" value="ECO:0007669"/>
    <property type="project" value="TreeGrafter"/>
</dbReference>
<comment type="cofactor">
    <cofactor evidence="1">
        <name>Mg(2+)</name>
        <dbReference type="ChEBI" id="CHEBI:18420"/>
    </cofactor>
</comment>
<feature type="region of interest" description="Disordered" evidence="16">
    <location>
        <begin position="533"/>
        <end position="553"/>
    </location>
</feature>
<dbReference type="GO" id="GO:0045252">
    <property type="term" value="C:oxoglutarate dehydrogenase complex"/>
    <property type="evidence" value="ECO:0007669"/>
    <property type="project" value="TreeGrafter"/>
</dbReference>
<dbReference type="Pfam" id="PF16078">
    <property type="entry name" value="2-oxogl_dehyd_N"/>
    <property type="match status" value="1"/>
</dbReference>
<reference evidence="18 19" key="1">
    <citation type="journal article" date="2019" name="Nat. Ecol. Evol.">
        <title>Megaphylogeny resolves global patterns of mushroom evolution.</title>
        <authorList>
            <person name="Varga T."/>
            <person name="Krizsan K."/>
            <person name="Foldi C."/>
            <person name="Dima B."/>
            <person name="Sanchez-Garcia M."/>
            <person name="Sanchez-Ramirez S."/>
            <person name="Szollosi G.J."/>
            <person name="Szarkandi J.G."/>
            <person name="Papp V."/>
            <person name="Albert L."/>
            <person name="Andreopoulos W."/>
            <person name="Angelini C."/>
            <person name="Antonin V."/>
            <person name="Barry K.W."/>
            <person name="Bougher N.L."/>
            <person name="Buchanan P."/>
            <person name="Buyck B."/>
            <person name="Bense V."/>
            <person name="Catcheside P."/>
            <person name="Chovatia M."/>
            <person name="Cooper J."/>
            <person name="Damon W."/>
            <person name="Desjardin D."/>
            <person name="Finy P."/>
            <person name="Geml J."/>
            <person name="Haridas S."/>
            <person name="Hughes K."/>
            <person name="Justo A."/>
            <person name="Karasinski D."/>
            <person name="Kautmanova I."/>
            <person name="Kiss B."/>
            <person name="Kocsube S."/>
            <person name="Kotiranta H."/>
            <person name="LaButti K.M."/>
            <person name="Lechner B.E."/>
            <person name="Liimatainen K."/>
            <person name="Lipzen A."/>
            <person name="Lukacs Z."/>
            <person name="Mihaltcheva S."/>
            <person name="Morgado L.N."/>
            <person name="Niskanen T."/>
            <person name="Noordeloos M.E."/>
            <person name="Ohm R.A."/>
            <person name="Ortiz-Santana B."/>
            <person name="Ovrebo C."/>
            <person name="Racz N."/>
            <person name="Riley R."/>
            <person name="Savchenko A."/>
            <person name="Shiryaev A."/>
            <person name="Soop K."/>
            <person name="Spirin V."/>
            <person name="Szebenyi C."/>
            <person name="Tomsovsky M."/>
            <person name="Tulloss R.E."/>
            <person name="Uehling J."/>
            <person name="Grigoriev I.V."/>
            <person name="Vagvolgyi C."/>
            <person name="Papp T."/>
            <person name="Martin F.M."/>
            <person name="Miettinen O."/>
            <person name="Hibbett D.S."/>
            <person name="Nagy L.G."/>
        </authorList>
    </citation>
    <scope>NUCLEOTIDE SEQUENCE [LARGE SCALE GENOMIC DNA]</scope>
    <source>
        <strain evidence="18 19">FP101781</strain>
    </source>
</reference>
<dbReference type="Gene3D" id="3.40.50.12470">
    <property type="match status" value="1"/>
</dbReference>
<dbReference type="NCBIfam" id="TIGR00239">
    <property type="entry name" value="2oxo_dh_E1"/>
    <property type="match status" value="1"/>
</dbReference>
<dbReference type="Pfam" id="PF00676">
    <property type="entry name" value="E1_dh"/>
    <property type="match status" value="1"/>
</dbReference>
<dbReference type="InterPro" id="IPR031717">
    <property type="entry name" value="ODO-1/KGD_C"/>
</dbReference>
<evidence type="ECO:0000256" key="1">
    <source>
        <dbReference type="ARBA" id="ARBA00001946"/>
    </source>
</evidence>
<dbReference type="Gene3D" id="3.40.50.970">
    <property type="match status" value="1"/>
</dbReference>
<dbReference type="InterPro" id="IPR029061">
    <property type="entry name" value="THDP-binding"/>
</dbReference>
<keyword evidence="19" id="KW-1185">Reference proteome</keyword>
<comment type="function">
    <text evidence="12">The 2-oxoglutarate dehydrogenase complex catalyzes the overall conversion of 2-oxoglutarate to succinyl-CoA and CO(2). It contains multiple copies of three enzymatic components: 2-oxoglutarate dehydrogenase (E1), dihydrolipoamide succinyltransferase (E2) and lipoamide dehydrogenase (E3).</text>
</comment>
<dbReference type="SMART" id="SM00861">
    <property type="entry name" value="Transket_pyr"/>
    <property type="match status" value="1"/>
</dbReference>
<dbReference type="PANTHER" id="PTHR23152:SF4">
    <property type="entry name" value="2-OXOADIPATE DEHYDROGENASE COMPLEX COMPONENT E1"/>
    <property type="match status" value="1"/>
</dbReference>
<dbReference type="OrthoDB" id="413077at2759"/>
<dbReference type="FunFam" id="3.40.50.11610:FF:000009">
    <property type="entry name" value="2-oxoglutarate dehydrogenase E1 component"/>
    <property type="match status" value="1"/>
</dbReference>
<evidence type="ECO:0000259" key="17">
    <source>
        <dbReference type="SMART" id="SM00861"/>
    </source>
</evidence>
<keyword evidence="11" id="KW-0496">Mitochondrion</keyword>
<evidence type="ECO:0000256" key="3">
    <source>
        <dbReference type="ARBA" id="ARBA00004305"/>
    </source>
</evidence>
<keyword evidence="10" id="KW-0786">Thiamine pyrophosphate</keyword>
<keyword evidence="9" id="KW-0560">Oxidoreductase</keyword>
<dbReference type="InterPro" id="IPR042179">
    <property type="entry name" value="KGD_C_sf"/>
</dbReference>
<evidence type="ECO:0000256" key="5">
    <source>
        <dbReference type="ARBA" id="ARBA00012280"/>
    </source>
</evidence>
<dbReference type="NCBIfam" id="NF006914">
    <property type="entry name" value="PRK09404.1"/>
    <property type="match status" value="1"/>
</dbReference>
<dbReference type="InterPro" id="IPR011603">
    <property type="entry name" value="2oxoglutarate_DH_E1"/>
</dbReference>
<keyword evidence="8" id="KW-0809">Transit peptide</keyword>
<dbReference type="InterPro" id="IPR032106">
    <property type="entry name" value="2-oxogl_dehyd_N"/>
</dbReference>
<gene>
    <name evidence="18" type="ORF">FA13DRAFT_1755001</name>
</gene>
<dbReference type="GO" id="GO:0005759">
    <property type="term" value="C:mitochondrial matrix"/>
    <property type="evidence" value="ECO:0007669"/>
    <property type="project" value="UniProtKB-SubCell"/>
</dbReference>
<evidence type="ECO:0000256" key="11">
    <source>
        <dbReference type="ARBA" id="ARBA00023128"/>
    </source>
</evidence>
<dbReference type="InterPro" id="IPR001017">
    <property type="entry name" value="DH_E1"/>
</dbReference>
<dbReference type="InterPro" id="IPR005475">
    <property type="entry name" value="Transketolase-like_Pyr-bd"/>
</dbReference>
<proteinExistence type="inferred from homology"/>
<sequence length="934" mass="103833">MLSRPVLRGLASPARLRPLLRSYAAAAPSPNDPFANGTNTYYADEMYRLWKQDPKAVHASWDVYFSGMDKKGLPSSQSFTPPPSTLPVPTDGAPALYAGTGADLDIHLKAQLLVRAYQVRGHHLAELDPLGILDADLADVKPPELELSRYGFTERDLDSEITLGPGILPHFATEGKKTMALRDIISLCKRIYCNRCRGFQYVHIPDKEQCDWIRERVEVPKPWNYTIDEKRMILDRLIWSEFPNEKRFGLEGCEALIPGMKALIDRSVDSGVKHITIGMPHRGRLNVLANAILNEFTGDQDEESPAGDVKYHLGANYVRPTPSGKKVSLSLVANPSHLEAEDPIVLGKTRAIQHFENDEKEHNTAMGLLLHGDAAFAGQGIVYETMGLHNLPAYGTGGTIHLIVNNQIGFTTDPRFSRSTPYPSDIAKSIDAPIFHVNGDNVEAVNFVCQLAADYRAKWKKDVVIDITDQPSFTQPRMYEKIKNQPTPLTQYAKFLVGRGTFTEPDIEEHKKWVWGMLEKAAAAAKDYVPTSKEGFPSPKQLAEHTLPTRPTGAADETLKKIGKVISSYPQGFTAHRNLARILSARGKAVEEGTGIDWATGRGARVHVRVSGQDVERGTFSQRHAVIHDQVNEQQYIPLNNIDSSQARFVVCNSSLSEFGALGFELGYSLVSPNALTIWEAQFGDFVNNAQVIIDQGKWLQRSGLVVSLPHGYDGQGPEHSSGRIERFLQLCDDHPNQFPTPEKIERQHQDCNMQVVYATTPANYYHNLLRHPRAKSELAGDDRGDDVPAVHSLKCIEDQLVAPEEIKRHILCTGAWLLAKVYYTLLQAREDRGIKDVAISRIEQISPFPYDLITPHLDKYPNASLTWCQEEPLNNGAWSYVGPRIYTAAGQTEHHKGKYPAYAGREPTSSVATGSKSQHKKEIAAFLDAALTV</sequence>
<evidence type="ECO:0000256" key="10">
    <source>
        <dbReference type="ARBA" id="ARBA00023052"/>
    </source>
</evidence>
<evidence type="ECO:0000256" key="13">
    <source>
        <dbReference type="ARBA" id="ARBA00040267"/>
    </source>
</evidence>
<dbReference type="FunFam" id="1.10.287.1150:FF:000002">
    <property type="entry name" value="2-oxoglutarate dehydrogenase E1 component"/>
    <property type="match status" value="1"/>
</dbReference>
<dbReference type="CDD" id="cd02016">
    <property type="entry name" value="TPP_E1_OGDC_like"/>
    <property type="match status" value="1"/>
</dbReference>
<comment type="catalytic activity">
    <reaction evidence="15">
        <text>N(6)-[(R)-lipoyl]-L-lysyl-[protein] + 2-oxoglutarate + H(+) = N(6)-[(R)-S(8)-succinyldihydrolipoyl]-L-lysyl-[protein] + CO2</text>
        <dbReference type="Rhea" id="RHEA:12188"/>
        <dbReference type="Rhea" id="RHEA-COMP:10474"/>
        <dbReference type="Rhea" id="RHEA-COMP:20092"/>
        <dbReference type="ChEBI" id="CHEBI:15378"/>
        <dbReference type="ChEBI" id="CHEBI:16526"/>
        <dbReference type="ChEBI" id="CHEBI:16810"/>
        <dbReference type="ChEBI" id="CHEBI:83099"/>
        <dbReference type="ChEBI" id="CHEBI:83120"/>
        <dbReference type="EC" id="1.2.4.2"/>
    </reaction>
</comment>
<comment type="similarity">
    <text evidence="4">Belongs to the alpha-ketoglutarate dehydrogenase family.</text>
</comment>
<dbReference type="Proteomes" id="UP000298030">
    <property type="component" value="Unassembled WGS sequence"/>
</dbReference>
<dbReference type="SUPFAM" id="SSF52518">
    <property type="entry name" value="Thiamin diphosphate-binding fold (THDP-binding)"/>
    <property type="match status" value="2"/>
</dbReference>
<evidence type="ECO:0000256" key="15">
    <source>
        <dbReference type="ARBA" id="ARBA00051911"/>
    </source>
</evidence>
<dbReference type="PANTHER" id="PTHR23152">
    <property type="entry name" value="2-OXOGLUTARATE DEHYDROGENASE"/>
    <property type="match status" value="1"/>
</dbReference>
<accession>A0A4Y7T8V8</accession>
<comment type="cofactor">
    <cofactor evidence="2">
        <name>thiamine diphosphate</name>
        <dbReference type="ChEBI" id="CHEBI:58937"/>
    </cofactor>
</comment>
<evidence type="ECO:0000313" key="18">
    <source>
        <dbReference type="EMBL" id="TEB30540.1"/>
    </source>
</evidence>
<dbReference type="GO" id="GO:0030976">
    <property type="term" value="F:thiamine pyrophosphate binding"/>
    <property type="evidence" value="ECO:0007669"/>
    <property type="project" value="InterPro"/>
</dbReference>
<dbReference type="Pfam" id="PF16870">
    <property type="entry name" value="OxoGdeHyase_C"/>
    <property type="match status" value="1"/>
</dbReference>